<feature type="region of interest" description="Disordered" evidence="1">
    <location>
        <begin position="75"/>
        <end position="142"/>
    </location>
</feature>
<evidence type="ECO:0000256" key="1">
    <source>
        <dbReference type="SAM" id="MobiDB-lite"/>
    </source>
</evidence>
<proteinExistence type="predicted"/>
<dbReference type="AlphaFoldDB" id="A0A1I8MF35"/>
<dbReference type="GO" id="GO:0008270">
    <property type="term" value="F:zinc ion binding"/>
    <property type="evidence" value="ECO:0007669"/>
    <property type="project" value="InterPro"/>
</dbReference>
<sequence>MSENSSEYLKRTCLICGCHTNQTINIYEPRSGPNIVQLIQAKFKFQPLNEDKYLCFSCNNWLINWHSLQALNSNDAESPSGTFRSHLNSGNVMQDEKSSGSKKQIAVCRPIARVSPQQKMQSSAEQSQSPVATTSNTSDQPQDITMASSEAVVDEADLKPSHKINFNKRNFRMQLARRGRLQHKNMMMCPCGKNIVIRTNSTKNLKAKSLSAQPKCRQCREQTRMRVNYMRSIVQVEQELAIREAPLYATERQHRQTVETEQPPQQRLHLPKPTVDGKVVAMLRRLGTNLSREFRNGNGNNATAAEQLPQIMSPTKPKSPKWLRPLEDDEILLNFDASISEVLPSLSDQLTHVSSMVARKKLTFQVSETAEVIDLCEEAEDIADDTHNPDDKCSQGLQQLDCPDFVASFKLPEGLSITLA</sequence>
<evidence type="ECO:0000313" key="3">
    <source>
        <dbReference type="EnsemblMetazoa" id="MDOA004261-PA"/>
    </source>
</evidence>
<dbReference type="GO" id="GO:0005634">
    <property type="term" value="C:nucleus"/>
    <property type="evidence" value="ECO:0007669"/>
    <property type="project" value="InterPro"/>
</dbReference>
<dbReference type="VEuPathDB" id="VectorBase:MDOA004261"/>
<gene>
    <name evidence="3" type="primary">101891582</name>
    <name evidence="5" type="synonym">LOC101891582</name>
</gene>
<keyword evidence="4" id="KW-1185">Reference proteome</keyword>
<accession>A0A1I8MF35</accession>
<feature type="compositionally biased region" description="Polar residues" evidence="1">
    <location>
        <begin position="115"/>
        <end position="142"/>
    </location>
</feature>
<dbReference type="OrthoDB" id="7959766at2759"/>
<name>A0A1I8MF35_MUSDO</name>
<evidence type="ECO:0000259" key="2">
    <source>
        <dbReference type="Pfam" id="PF07776"/>
    </source>
</evidence>
<dbReference type="InterPro" id="IPR012934">
    <property type="entry name" value="Znf_AD"/>
</dbReference>
<feature type="compositionally biased region" description="Polar residues" evidence="1">
    <location>
        <begin position="75"/>
        <end position="92"/>
    </location>
</feature>
<dbReference type="Pfam" id="PF07776">
    <property type="entry name" value="zf-AD"/>
    <property type="match status" value="1"/>
</dbReference>
<dbReference type="GeneID" id="101891582"/>
<dbReference type="eggNOG" id="ENOG502TC95">
    <property type="taxonomic scope" value="Eukaryota"/>
</dbReference>
<dbReference type="STRING" id="7370.A0A1I8MF35"/>
<evidence type="ECO:0000313" key="5">
    <source>
        <dbReference type="RefSeq" id="XP_005183616.1"/>
    </source>
</evidence>
<organism evidence="3">
    <name type="scientific">Musca domestica</name>
    <name type="common">House fly</name>
    <dbReference type="NCBI Taxonomy" id="7370"/>
    <lineage>
        <taxon>Eukaryota</taxon>
        <taxon>Metazoa</taxon>
        <taxon>Ecdysozoa</taxon>
        <taxon>Arthropoda</taxon>
        <taxon>Hexapoda</taxon>
        <taxon>Insecta</taxon>
        <taxon>Pterygota</taxon>
        <taxon>Neoptera</taxon>
        <taxon>Endopterygota</taxon>
        <taxon>Diptera</taxon>
        <taxon>Brachycera</taxon>
        <taxon>Muscomorpha</taxon>
        <taxon>Muscoidea</taxon>
        <taxon>Muscidae</taxon>
        <taxon>Musca</taxon>
    </lineage>
</organism>
<reference evidence="3" key="1">
    <citation type="submission" date="2020-05" db="UniProtKB">
        <authorList>
            <consortium name="EnsemblMetazoa"/>
        </authorList>
    </citation>
    <scope>IDENTIFICATION</scope>
    <source>
        <strain evidence="3">Aabys</strain>
    </source>
</reference>
<dbReference type="RefSeq" id="XP_005183616.1">
    <property type="nucleotide sequence ID" value="XM_005183559.3"/>
</dbReference>
<dbReference type="VEuPathDB" id="VectorBase:MDOMA2_001014"/>
<dbReference type="KEGG" id="mde:101891582"/>
<feature type="domain" description="ZAD" evidence="2">
    <location>
        <begin position="12"/>
        <end position="70"/>
    </location>
</feature>
<dbReference type="EnsemblMetazoa" id="MDOA004261-RA">
    <property type="protein sequence ID" value="MDOA004261-PA"/>
    <property type="gene ID" value="MDOA004261"/>
</dbReference>
<protein>
    <submittedName>
        <fullName evidence="5">Protein phyllopod</fullName>
    </submittedName>
</protein>
<reference evidence="5" key="2">
    <citation type="submission" date="2025-04" db="UniProtKB">
        <authorList>
            <consortium name="RefSeq"/>
        </authorList>
    </citation>
    <scope>IDENTIFICATION</scope>
    <source>
        <strain evidence="5">Aabys</strain>
    </source>
</reference>
<dbReference type="Proteomes" id="UP001652621">
    <property type="component" value="Unplaced"/>
</dbReference>
<evidence type="ECO:0000313" key="4">
    <source>
        <dbReference type="Proteomes" id="UP001652621"/>
    </source>
</evidence>